<dbReference type="Gene3D" id="3.80.10.10">
    <property type="entry name" value="Ribonuclease Inhibitor"/>
    <property type="match status" value="2"/>
</dbReference>
<dbReference type="FunFam" id="3.80.10.10:FF:000379">
    <property type="entry name" value="Protein NSP-INTERACTING KINASE 2"/>
    <property type="match status" value="1"/>
</dbReference>
<dbReference type="Proteomes" id="UP000594263">
    <property type="component" value="Unplaced"/>
</dbReference>
<keyword evidence="8" id="KW-0732">Signal</keyword>
<dbReference type="PROSITE" id="PS50011">
    <property type="entry name" value="PROTEIN_KINASE_DOM"/>
    <property type="match status" value="1"/>
</dbReference>
<evidence type="ECO:0000313" key="11">
    <source>
        <dbReference type="Proteomes" id="UP000594263"/>
    </source>
</evidence>
<dbReference type="InterPro" id="IPR001611">
    <property type="entry name" value="Leu-rich_rpt"/>
</dbReference>
<keyword evidence="2" id="KW-0433">Leucine-rich repeat</keyword>
<dbReference type="Gene3D" id="1.10.510.10">
    <property type="entry name" value="Transferase(Phosphotransferase) domain 1"/>
    <property type="match status" value="1"/>
</dbReference>
<organism evidence="10 11">
    <name type="scientific">Kalanchoe fedtschenkoi</name>
    <name type="common">Lavender scallops</name>
    <name type="synonym">South American air plant</name>
    <dbReference type="NCBI Taxonomy" id="63787"/>
    <lineage>
        <taxon>Eukaryota</taxon>
        <taxon>Viridiplantae</taxon>
        <taxon>Streptophyta</taxon>
        <taxon>Embryophyta</taxon>
        <taxon>Tracheophyta</taxon>
        <taxon>Spermatophyta</taxon>
        <taxon>Magnoliopsida</taxon>
        <taxon>eudicotyledons</taxon>
        <taxon>Gunneridae</taxon>
        <taxon>Pentapetalae</taxon>
        <taxon>Saxifragales</taxon>
        <taxon>Crassulaceae</taxon>
        <taxon>Kalanchoe</taxon>
    </lineage>
</organism>
<dbReference type="Pfam" id="PF00560">
    <property type="entry name" value="LRR_1"/>
    <property type="match status" value="2"/>
</dbReference>
<dbReference type="GO" id="GO:0005524">
    <property type="term" value="F:ATP binding"/>
    <property type="evidence" value="ECO:0007669"/>
    <property type="project" value="InterPro"/>
</dbReference>
<dbReference type="EnsemblPlants" id="Kaladp0093s0066.1.v1.1">
    <property type="protein sequence ID" value="Kaladp0093s0066.1.v1.1"/>
    <property type="gene ID" value="Kaladp0093s0066.v1.1"/>
</dbReference>
<evidence type="ECO:0000256" key="5">
    <source>
        <dbReference type="ARBA" id="ARBA00022989"/>
    </source>
</evidence>
<feature type="chain" id="PRO_5029542328" description="Protein kinase domain-containing protein" evidence="8">
    <location>
        <begin position="20"/>
        <end position="669"/>
    </location>
</feature>
<dbReference type="AlphaFoldDB" id="A0A7N0UXZ9"/>
<dbReference type="PANTHER" id="PTHR48007">
    <property type="entry name" value="LEUCINE-RICH REPEAT RECEPTOR-LIKE PROTEIN KINASE PXC1"/>
    <property type="match status" value="1"/>
</dbReference>
<dbReference type="Gramene" id="Kaladp0093s0066.1.v1.1">
    <property type="protein sequence ID" value="Kaladp0093s0066.1.v1.1"/>
    <property type="gene ID" value="Kaladp0093s0066.v1.1"/>
</dbReference>
<sequence>MASFLPIFTLSLSLLTTLSRSILNPELTLLLALKASIDPQSKVLSSWSEEAEPCGGLFEGVACDENGRVANISLQGKGLSGRIPPAIGGLTSLTGLYLHFNELSGEIPKEIASLTMLSDLYLNVNNLSGAIPAEIGNMSDLQVLQLCYNKLSGNIPAQVGSLKKLSVLALQSNQLSGRIPASLGDLRILVRVDLSSNRLTGTVPVQLADAVTLQVLDVQNNNLSGFVPPVLKRLNDGFRYGNNSGLCGSGYAGMEKCTLSANKPEPTNLAKKNIPESANVLSNCSTTGCSDPAKAPAFGVIFAVVGVIAAVTICGVFMFVSYRRRKQKIGSTMDSSDCRLSTDQVKEVCRRSASPLISLEYSNGWDPLARSRSGNGHYSQESLDDFTLNLEDVEFATQHFSDANLLGKSNFSAVYKGILRTGAVVAVKCISKSSLKSDESEFLRGLRMLTSLRHDNVTKLRGFCCSKGRGECFLVYDFVPNGHLSNYLDLNEGSKRVLAWATRVSIVHGIAKGVKYLHGSKPAMVHRNISADKVLLDQHFNSMLADSGIHKLLAEDIVFSTVKSSAAMGYLAPEYTTTGRFTEYSDVYAFGMIVFQIISGKRRVSLSTRQAAEACRYEDFVDANLKGKFSEAEAGKLGKLALVCTHEVPHQRPSMANVVRQLAELVCKS</sequence>
<dbReference type="InterPro" id="IPR001245">
    <property type="entry name" value="Ser-Thr/Tyr_kinase_cat_dom"/>
</dbReference>
<dbReference type="InterPro" id="IPR046959">
    <property type="entry name" value="PRK1-6/SRF4-like"/>
</dbReference>
<dbReference type="InterPro" id="IPR013210">
    <property type="entry name" value="LRR_N_plant-typ"/>
</dbReference>
<evidence type="ECO:0000256" key="7">
    <source>
        <dbReference type="SAM" id="Phobius"/>
    </source>
</evidence>
<accession>A0A7N0UXZ9</accession>
<evidence type="ECO:0000313" key="10">
    <source>
        <dbReference type="EnsemblPlants" id="Kaladp0093s0066.1.v1.1"/>
    </source>
</evidence>
<evidence type="ECO:0000256" key="4">
    <source>
        <dbReference type="ARBA" id="ARBA00022737"/>
    </source>
</evidence>
<dbReference type="GO" id="GO:0016020">
    <property type="term" value="C:membrane"/>
    <property type="evidence" value="ECO:0007669"/>
    <property type="project" value="UniProtKB-SubCell"/>
</dbReference>
<keyword evidence="5 7" id="KW-1133">Transmembrane helix</keyword>
<protein>
    <recommendedName>
        <fullName evidence="9">Protein kinase domain-containing protein</fullName>
    </recommendedName>
</protein>
<dbReference type="InterPro" id="IPR011009">
    <property type="entry name" value="Kinase-like_dom_sf"/>
</dbReference>
<evidence type="ECO:0000259" key="9">
    <source>
        <dbReference type="PROSITE" id="PS50011"/>
    </source>
</evidence>
<feature type="transmembrane region" description="Helical" evidence="7">
    <location>
        <begin position="297"/>
        <end position="320"/>
    </location>
</feature>
<dbReference type="PANTHER" id="PTHR48007:SF65">
    <property type="entry name" value="OS01G0577600 PROTEIN"/>
    <property type="match status" value="1"/>
</dbReference>
<dbReference type="InterPro" id="IPR032675">
    <property type="entry name" value="LRR_dom_sf"/>
</dbReference>
<evidence type="ECO:0000256" key="1">
    <source>
        <dbReference type="ARBA" id="ARBA00004370"/>
    </source>
</evidence>
<dbReference type="FunFam" id="3.30.200.20:FF:000371">
    <property type="entry name" value="Protein NSP-INTERACTING KINASE 2"/>
    <property type="match status" value="1"/>
</dbReference>
<dbReference type="Pfam" id="PF08263">
    <property type="entry name" value="LRRNT_2"/>
    <property type="match status" value="1"/>
</dbReference>
<evidence type="ECO:0000256" key="3">
    <source>
        <dbReference type="ARBA" id="ARBA00022692"/>
    </source>
</evidence>
<reference evidence="10" key="1">
    <citation type="submission" date="2021-01" db="UniProtKB">
        <authorList>
            <consortium name="EnsemblPlants"/>
        </authorList>
    </citation>
    <scope>IDENTIFICATION</scope>
</reference>
<evidence type="ECO:0000256" key="8">
    <source>
        <dbReference type="SAM" id="SignalP"/>
    </source>
</evidence>
<dbReference type="OMA" id="IAKTSCV"/>
<dbReference type="Gene3D" id="3.30.200.20">
    <property type="entry name" value="Phosphorylase Kinase, domain 1"/>
    <property type="match status" value="1"/>
</dbReference>
<evidence type="ECO:0000256" key="2">
    <source>
        <dbReference type="ARBA" id="ARBA00022614"/>
    </source>
</evidence>
<name>A0A7N0UXZ9_KALFE</name>
<keyword evidence="3 7" id="KW-0812">Transmembrane</keyword>
<proteinExistence type="predicted"/>
<dbReference type="InterPro" id="IPR000719">
    <property type="entry name" value="Prot_kinase_dom"/>
</dbReference>
<dbReference type="Pfam" id="PF07714">
    <property type="entry name" value="PK_Tyr_Ser-Thr"/>
    <property type="match status" value="1"/>
</dbReference>
<dbReference type="SUPFAM" id="SSF56112">
    <property type="entry name" value="Protein kinase-like (PK-like)"/>
    <property type="match status" value="1"/>
</dbReference>
<feature type="signal peptide" evidence="8">
    <location>
        <begin position="1"/>
        <end position="19"/>
    </location>
</feature>
<keyword evidence="6 7" id="KW-0472">Membrane</keyword>
<dbReference type="SUPFAM" id="SSF52058">
    <property type="entry name" value="L domain-like"/>
    <property type="match status" value="1"/>
</dbReference>
<feature type="domain" description="Protein kinase" evidence="9">
    <location>
        <begin position="400"/>
        <end position="666"/>
    </location>
</feature>
<keyword evidence="11" id="KW-1185">Reference proteome</keyword>
<evidence type="ECO:0000256" key="6">
    <source>
        <dbReference type="ARBA" id="ARBA00023136"/>
    </source>
</evidence>
<dbReference type="GO" id="GO:0004672">
    <property type="term" value="F:protein kinase activity"/>
    <property type="evidence" value="ECO:0007669"/>
    <property type="project" value="InterPro"/>
</dbReference>
<keyword evidence="4" id="KW-0677">Repeat</keyword>
<comment type="subcellular location">
    <subcellularLocation>
        <location evidence="1">Membrane</location>
    </subcellularLocation>
</comment>